<evidence type="ECO:0000259" key="2">
    <source>
        <dbReference type="Pfam" id="PF06094"/>
    </source>
</evidence>
<dbReference type="RefSeq" id="WP_344052382.1">
    <property type="nucleotide sequence ID" value="NZ_BAAAHG010000042.1"/>
</dbReference>
<feature type="compositionally biased region" description="Pro residues" evidence="1">
    <location>
        <begin position="150"/>
        <end position="164"/>
    </location>
</feature>
<dbReference type="InterPro" id="IPR013024">
    <property type="entry name" value="GGCT-like"/>
</dbReference>
<organism evidence="3 4">
    <name type="scientific">Streptomyces thermoalcalitolerans</name>
    <dbReference type="NCBI Taxonomy" id="65605"/>
    <lineage>
        <taxon>Bacteria</taxon>
        <taxon>Bacillati</taxon>
        <taxon>Actinomycetota</taxon>
        <taxon>Actinomycetes</taxon>
        <taxon>Kitasatosporales</taxon>
        <taxon>Streptomycetaceae</taxon>
        <taxon>Streptomyces</taxon>
    </lineage>
</organism>
<reference evidence="4" key="1">
    <citation type="journal article" date="2019" name="Int. J. Syst. Evol. Microbiol.">
        <title>The Global Catalogue of Microorganisms (GCM) 10K type strain sequencing project: providing services to taxonomists for standard genome sequencing and annotation.</title>
        <authorList>
            <consortium name="The Broad Institute Genomics Platform"/>
            <consortium name="The Broad Institute Genome Sequencing Center for Infectious Disease"/>
            <person name="Wu L."/>
            <person name="Ma J."/>
        </authorList>
    </citation>
    <scope>NUCLEOTIDE SEQUENCE [LARGE SCALE GENOMIC DNA]</scope>
    <source>
        <strain evidence="4">JCM 10673</strain>
    </source>
</reference>
<evidence type="ECO:0000313" key="3">
    <source>
        <dbReference type="EMBL" id="GAA0923392.1"/>
    </source>
</evidence>
<dbReference type="SUPFAM" id="SSF110857">
    <property type="entry name" value="Gamma-glutamyl cyclotransferase-like"/>
    <property type="match status" value="1"/>
</dbReference>
<dbReference type="EMBL" id="BAAAHG010000042">
    <property type="protein sequence ID" value="GAA0923392.1"/>
    <property type="molecule type" value="Genomic_DNA"/>
</dbReference>
<feature type="domain" description="Gamma-glutamylcyclotransferase AIG2-like" evidence="2">
    <location>
        <begin position="11"/>
        <end position="140"/>
    </location>
</feature>
<sequence length="164" mass="17687">MTPPTPAPLPFFVYGTLRPGEGNHGAFLHGRIRSAEPARLAGAVLYDGPGYPYAVEEPGGVVRGDLVAVLPEKYGEVLIALDRLEGHVPGDPRSLYERVEREVVRETDGVAVRAWVYVAGPSVTARLRATGRLIEGGDWTLRNRLSPAARPLPFPPPPPAPRTP</sequence>
<dbReference type="Proteomes" id="UP001501005">
    <property type="component" value="Unassembled WGS sequence"/>
</dbReference>
<feature type="region of interest" description="Disordered" evidence="1">
    <location>
        <begin position="145"/>
        <end position="164"/>
    </location>
</feature>
<name>A0ABP3ZK09_9ACTN</name>
<dbReference type="Gene3D" id="3.10.490.10">
    <property type="entry name" value="Gamma-glutamyl cyclotransferase-like"/>
    <property type="match status" value="1"/>
</dbReference>
<accession>A0ABP3ZK09</accession>
<evidence type="ECO:0000313" key="4">
    <source>
        <dbReference type="Proteomes" id="UP001501005"/>
    </source>
</evidence>
<comment type="caution">
    <text evidence="3">The sequence shown here is derived from an EMBL/GenBank/DDBJ whole genome shotgun (WGS) entry which is preliminary data.</text>
</comment>
<dbReference type="CDD" id="cd06661">
    <property type="entry name" value="GGCT_like"/>
    <property type="match status" value="1"/>
</dbReference>
<keyword evidence="4" id="KW-1185">Reference proteome</keyword>
<dbReference type="Pfam" id="PF06094">
    <property type="entry name" value="GGACT"/>
    <property type="match status" value="1"/>
</dbReference>
<gene>
    <name evidence="3" type="ORF">GCM10009549_43650</name>
</gene>
<dbReference type="InterPro" id="IPR036568">
    <property type="entry name" value="GGCT-like_sf"/>
</dbReference>
<protein>
    <submittedName>
        <fullName evidence="3">Gamma-glutamylcyclotransferase</fullName>
    </submittedName>
</protein>
<evidence type="ECO:0000256" key="1">
    <source>
        <dbReference type="SAM" id="MobiDB-lite"/>
    </source>
</evidence>
<dbReference type="InterPro" id="IPR009288">
    <property type="entry name" value="AIG2-like_dom"/>
</dbReference>
<proteinExistence type="predicted"/>